<comment type="caution">
    <text evidence="2">The sequence shown here is derived from an EMBL/GenBank/DDBJ whole genome shotgun (WGS) entry which is preliminary data.</text>
</comment>
<evidence type="ECO:0000313" key="2">
    <source>
        <dbReference type="EMBL" id="KAK9679050.1"/>
    </source>
</evidence>
<protein>
    <submittedName>
        <fullName evidence="2">Reverse transcriptase (RNA-dependent DNA polymerase)</fullName>
    </submittedName>
</protein>
<organism evidence="2 3">
    <name type="scientific">Popillia japonica</name>
    <name type="common">Japanese beetle</name>
    <dbReference type="NCBI Taxonomy" id="7064"/>
    <lineage>
        <taxon>Eukaryota</taxon>
        <taxon>Metazoa</taxon>
        <taxon>Ecdysozoa</taxon>
        <taxon>Arthropoda</taxon>
        <taxon>Hexapoda</taxon>
        <taxon>Insecta</taxon>
        <taxon>Pterygota</taxon>
        <taxon>Neoptera</taxon>
        <taxon>Endopterygota</taxon>
        <taxon>Coleoptera</taxon>
        <taxon>Polyphaga</taxon>
        <taxon>Scarabaeiformia</taxon>
        <taxon>Scarabaeidae</taxon>
        <taxon>Rutelinae</taxon>
        <taxon>Popillia</taxon>
    </lineage>
</organism>
<keyword evidence="2" id="KW-0808">Transferase</keyword>
<feature type="domain" description="Reverse transcriptase" evidence="1">
    <location>
        <begin position="1"/>
        <end position="205"/>
    </location>
</feature>
<dbReference type="SUPFAM" id="SSF56672">
    <property type="entry name" value="DNA/RNA polymerases"/>
    <property type="match status" value="1"/>
</dbReference>
<keyword evidence="2" id="KW-0695">RNA-directed DNA polymerase</keyword>
<sequence>MNTFKLFSDAQHGFGQGKSTETAAHEYIQFIQDKMDTKKYVAGILFDFSRAFDTVCSDFVQTKLFKIGIRDNILKIITSFLSNRRLTVRCNATASEQRNIEIGLAQGSVLDPTIFLLFINDIQHHIKTADLLLNYADDTSVVVTGDTLEELDQKIVVVKKEMDEWCKRNRILLNKDKTQCIYFYKNSVPKTNNETTHVKLLGVYIDQRLKWNEHCDHICGKLSSAYYALKSRTFTYIISL</sequence>
<dbReference type="GO" id="GO:0003964">
    <property type="term" value="F:RNA-directed DNA polymerase activity"/>
    <property type="evidence" value="ECO:0007669"/>
    <property type="project" value="UniProtKB-KW"/>
</dbReference>
<proteinExistence type="predicted"/>
<dbReference type="PROSITE" id="PS50878">
    <property type="entry name" value="RT_POL"/>
    <property type="match status" value="1"/>
</dbReference>
<keyword evidence="2" id="KW-0548">Nucleotidyltransferase</keyword>
<keyword evidence="3" id="KW-1185">Reference proteome</keyword>
<dbReference type="InterPro" id="IPR000477">
    <property type="entry name" value="RT_dom"/>
</dbReference>
<name>A0AAW1HRV5_POPJA</name>
<dbReference type="AlphaFoldDB" id="A0AAW1HRV5"/>
<evidence type="ECO:0000259" key="1">
    <source>
        <dbReference type="PROSITE" id="PS50878"/>
    </source>
</evidence>
<dbReference type="EMBL" id="JASPKY010001112">
    <property type="protein sequence ID" value="KAK9679050.1"/>
    <property type="molecule type" value="Genomic_DNA"/>
</dbReference>
<evidence type="ECO:0000313" key="3">
    <source>
        <dbReference type="Proteomes" id="UP001458880"/>
    </source>
</evidence>
<accession>A0AAW1HRV5</accession>
<dbReference type="Proteomes" id="UP001458880">
    <property type="component" value="Unassembled WGS sequence"/>
</dbReference>
<dbReference type="Pfam" id="PF00078">
    <property type="entry name" value="RVT_1"/>
    <property type="match status" value="1"/>
</dbReference>
<dbReference type="InterPro" id="IPR043502">
    <property type="entry name" value="DNA/RNA_pol_sf"/>
</dbReference>
<reference evidence="2 3" key="1">
    <citation type="journal article" date="2024" name="BMC Genomics">
        <title>De novo assembly and annotation of Popillia japonica's genome with initial clues to its potential as an invasive pest.</title>
        <authorList>
            <person name="Cucini C."/>
            <person name="Boschi S."/>
            <person name="Funari R."/>
            <person name="Cardaioli E."/>
            <person name="Iannotti N."/>
            <person name="Marturano G."/>
            <person name="Paoli F."/>
            <person name="Bruttini M."/>
            <person name="Carapelli A."/>
            <person name="Frati F."/>
            <person name="Nardi F."/>
        </authorList>
    </citation>
    <scope>NUCLEOTIDE SEQUENCE [LARGE SCALE GENOMIC DNA]</scope>
    <source>
        <strain evidence="2">DMR45628</strain>
    </source>
</reference>
<gene>
    <name evidence="2" type="ORF">QE152_g40336</name>
</gene>
<dbReference type="PANTHER" id="PTHR33332">
    <property type="entry name" value="REVERSE TRANSCRIPTASE DOMAIN-CONTAINING PROTEIN"/>
    <property type="match status" value="1"/>
</dbReference>